<feature type="region of interest" description="Disordered" evidence="4">
    <location>
        <begin position="42"/>
        <end position="62"/>
    </location>
</feature>
<comment type="caution">
    <text evidence="7">The sequence shown here is derived from an EMBL/GenBank/DDBJ whole genome shotgun (WGS) entry which is preliminary data.</text>
</comment>
<dbReference type="GO" id="GO:0030154">
    <property type="term" value="P:cell differentiation"/>
    <property type="evidence" value="ECO:0007669"/>
    <property type="project" value="TreeGrafter"/>
</dbReference>
<evidence type="ECO:0000256" key="4">
    <source>
        <dbReference type="SAM" id="MobiDB-lite"/>
    </source>
</evidence>
<dbReference type="PROSITE" id="PS50061">
    <property type="entry name" value="ETS_DOMAIN_3"/>
    <property type="match status" value="1"/>
</dbReference>
<dbReference type="Gene3D" id="3.10.20.90">
    <property type="entry name" value="Phosphatidylinositol 3-kinase Catalytic Subunit, Chain A, domain 1"/>
    <property type="match status" value="1"/>
</dbReference>
<dbReference type="PROSITE" id="PS00346">
    <property type="entry name" value="ETS_DOMAIN_2"/>
    <property type="match status" value="1"/>
</dbReference>
<dbReference type="SMART" id="SM00251">
    <property type="entry name" value="SAM_PNT"/>
    <property type="match status" value="1"/>
</dbReference>
<dbReference type="SMART" id="SM00413">
    <property type="entry name" value="ETS"/>
    <property type="match status" value="1"/>
</dbReference>
<dbReference type="InterPro" id="IPR000418">
    <property type="entry name" value="Ets_dom"/>
</dbReference>
<dbReference type="SUPFAM" id="SSF46785">
    <property type="entry name" value="Winged helix' DNA-binding domain"/>
    <property type="match status" value="1"/>
</dbReference>
<comment type="subcellular location">
    <subcellularLocation>
        <location evidence="3">Nucleus</location>
    </subcellularLocation>
</comment>
<dbReference type="Pfam" id="PF00178">
    <property type="entry name" value="Ets"/>
    <property type="match status" value="1"/>
</dbReference>
<evidence type="ECO:0000313" key="8">
    <source>
        <dbReference type="Proteomes" id="UP000094527"/>
    </source>
</evidence>
<organism evidence="7 8">
    <name type="scientific">Orchesella cincta</name>
    <name type="common">Springtail</name>
    <name type="synonym">Podura cincta</name>
    <dbReference type="NCBI Taxonomy" id="48709"/>
    <lineage>
        <taxon>Eukaryota</taxon>
        <taxon>Metazoa</taxon>
        <taxon>Ecdysozoa</taxon>
        <taxon>Arthropoda</taxon>
        <taxon>Hexapoda</taxon>
        <taxon>Collembola</taxon>
        <taxon>Entomobryomorpha</taxon>
        <taxon>Entomobryoidea</taxon>
        <taxon>Orchesellidae</taxon>
        <taxon>Orchesellinae</taxon>
        <taxon>Orchesella</taxon>
    </lineage>
</organism>
<dbReference type="Pfam" id="PF02198">
    <property type="entry name" value="SAM_PNT"/>
    <property type="match status" value="1"/>
</dbReference>
<dbReference type="OrthoDB" id="10067219at2759"/>
<gene>
    <name evidence="7" type="ORF">Ocin01_02406</name>
</gene>
<dbReference type="PROSITE" id="PS00345">
    <property type="entry name" value="ETS_DOMAIN_1"/>
    <property type="match status" value="1"/>
</dbReference>
<dbReference type="InterPro" id="IPR003118">
    <property type="entry name" value="Pointed_dom"/>
</dbReference>
<dbReference type="PANTHER" id="PTHR11849">
    <property type="entry name" value="ETS"/>
    <property type="match status" value="1"/>
</dbReference>
<dbReference type="GO" id="GO:0043565">
    <property type="term" value="F:sequence-specific DNA binding"/>
    <property type="evidence" value="ECO:0007669"/>
    <property type="project" value="InterPro"/>
</dbReference>
<dbReference type="STRING" id="48709.A0A1D2NG97"/>
<evidence type="ECO:0000256" key="2">
    <source>
        <dbReference type="ARBA" id="ARBA00023125"/>
    </source>
</evidence>
<feature type="compositionally biased region" description="Low complexity" evidence="4">
    <location>
        <begin position="323"/>
        <end position="334"/>
    </location>
</feature>
<feature type="domain" description="PNT" evidence="6">
    <location>
        <begin position="223"/>
        <end position="308"/>
    </location>
</feature>
<name>A0A1D2NG97_ORCCI</name>
<dbReference type="InterPro" id="IPR013761">
    <property type="entry name" value="SAM/pointed_sf"/>
</dbReference>
<dbReference type="InterPro" id="IPR036388">
    <property type="entry name" value="WH-like_DNA-bd_sf"/>
</dbReference>
<dbReference type="InterPro" id="IPR046328">
    <property type="entry name" value="ETS_fam"/>
</dbReference>
<dbReference type="PRINTS" id="PR00454">
    <property type="entry name" value="ETSDOMAIN"/>
</dbReference>
<dbReference type="SUPFAM" id="SSF47769">
    <property type="entry name" value="SAM/Pointed domain"/>
    <property type="match status" value="1"/>
</dbReference>
<feature type="region of interest" description="Disordered" evidence="4">
    <location>
        <begin position="321"/>
        <end position="359"/>
    </location>
</feature>
<evidence type="ECO:0000256" key="1">
    <source>
        <dbReference type="ARBA" id="ARBA00005562"/>
    </source>
</evidence>
<dbReference type="GO" id="GO:0000981">
    <property type="term" value="F:DNA-binding transcription factor activity, RNA polymerase II-specific"/>
    <property type="evidence" value="ECO:0007669"/>
    <property type="project" value="TreeGrafter"/>
</dbReference>
<feature type="region of interest" description="Disordered" evidence="4">
    <location>
        <begin position="157"/>
        <end position="186"/>
    </location>
</feature>
<dbReference type="OMA" id="PIKRMHR"/>
<sequence>MSFRYGTYRPPGIFPSPIKRELDMERDMECTAEDLTLPSKKKARKVITANSPHHATEEKTKNSRLPEGTLLKTGVLTQVMDIQEPLSTLRDLLEKKLGVDLSSYQIWLQDKFKMQTQSSLGDQCIQSDGLAQVKVELKQVAGYNRINIIDVLRQPEESLEDDEDGEGSVEDLSVSSSTESQNGTTLDNGHTKWSIYEDINSLFPIQMPSSMITNYIIRLHLYFKCFNRIFIHCKNLLLLDLAEWTDVHVHQWLRWATKEFKIERVADPFWKLTGRQLCQMTPEEYRSLVPEDPYNMFWTHIELLRKCHIFAVVDKANQQSESPTPVTQVKTPKVPVRKPRTPSSSSSSSNGSANIPRRPAMTGHNGQIQLWQFLLELLGDKARRSVIQWVGTEGEFKLIDPELVAQMWGERKNKPKMNYEKLSRALRYYYHDGMIAKVHGRRFVYKFECKLKDLIGYSTEELVAMSENDVKED</sequence>
<dbReference type="Pfam" id="PF11620">
    <property type="entry name" value="GABP-alpha"/>
    <property type="match status" value="1"/>
</dbReference>
<comment type="similarity">
    <text evidence="1 3">Belongs to the ETS family.</text>
</comment>
<dbReference type="Gene3D" id="1.10.150.50">
    <property type="entry name" value="Transcription Factor, Ets-1"/>
    <property type="match status" value="1"/>
</dbReference>
<feature type="compositionally biased region" description="Acidic residues" evidence="4">
    <location>
        <begin position="157"/>
        <end position="169"/>
    </location>
</feature>
<dbReference type="GO" id="GO:0005634">
    <property type="term" value="C:nucleus"/>
    <property type="evidence" value="ECO:0007669"/>
    <property type="project" value="UniProtKB-SubCell"/>
</dbReference>
<evidence type="ECO:0000259" key="5">
    <source>
        <dbReference type="PROSITE" id="PS50061"/>
    </source>
</evidence>
<evidence type="ECO:0000259" key="6">
    <source>
        <dbReference type="PROSITE" id="PS51433"/>
    </source>
</evidence>
<dbReference type="PANTHER" id="PTHR11849:SF195">
    <property type="entry name" value="GA-BINDING PROTEIN ALPHA CHAIN"/>
    <property type="match status" value="1"/>
</dbReference>
<keyword evidence="3" id="KW-0539">Nucleus</keyword>
<protein>
    <submittedName>
        <fullName evidence="7">GA-binding protein alpha chain</fullName>
    </submittedName>
</protein>
<accession>A0A1D2NG97</accession>
<dbReference type="AlphaFoldDB" id="A0A1D2NG97"/>
<evidence type="ECO:0000313" key="7">
    <source>
        <dbReference type="EMBL" id="ODN04267.1"/>
    </source>
</evidence>
<feature type="domain" description="ETS" evidence="5">
    <location>
        <begin position="368"/>
        <end position="448"/>
    </location>
</feature>
<keyword evidence="8" id="KW-1185">Reference proteome</keyword>
<dbReference type="Gene3D" id="1.10.10.10">
    <property type="entry name" value="Winged helix-like DNA-binding domain superfamily/Winged helix DNA-binding domain"/>
    <property type="match status" value="1"/>
</dbReference>
<dbReference type="InterPro" id="IPR036390">
    <property type="entry name" value="WH_DNA-bd_sf"/>
</dbReference>
<reference evidence="7 8" key="1">
    <citation type="journal article" date="2016" name="Genome Biol. Evol.">
        <title>Gene Family Evolution Reflects Adaptation to Soil Environmental Stressors in the Genome of the Collembolan Orchesella cincta.</title>
        <authorList>
            <person name="Faddeeva-Vakhrusheva A."/>
            <person name="Derks M.F."/>
            <person name="Anvar S.Y."/>
            <person name="Agamennone V."/>
            <person name="Suring W."/>
            <person name="Smit S."/>
            <person name="van Straalen N.M."/>
            <person name="Roelofs D."/>
        </authorList>
    </citation>
    <scope>NUCLEOTIDE SEQUENCE [LARGE SCALE GENOMIC DNA]</scope>
    <source>
        <tissue evidence="7">Mixed pool</tissue>
    </source>
</reference>
<dbReference type="InterPro" id="IPR024668">
    <property type="entry name" value="GABP_asu_N"/>
</dbReference>
<dbReference type="PROSITE" id="PS51433">
    <property type="entry name" value="PNT"/>
    <property type="match status" value="1"/>
</dbReference>
<evidence type="ECO:0000256" key="3">
    <source>
        <dbReference type="RuleBase" id="RU004019"/>
    </source>
</evidence>
<feature type="compositionally biased region" description="Polar residues" evidence="4">
    <location>
        <begin position="174"/>
        <end position="186"/>
    </location>
</feature>
<keyword evidence="2 3" id="KW-0238">DNA-binding</keyword>
<dbReference type="EMBL" id="LJIJ01000049">
    <property type="protein sequence ID" value="ODN04267.1"/>
    <property type="molecule type" value="Genomic_DNA"/>
</dbReference>
<proteinExistence type="inferred from homology"/>
<dbReference type="Proteomes" id="UP000094527">
    <property type="component" value="Unassembled WGS sequence"/>
</dbReference>